<evidence type="ECO:0000313" key="2">
    <source>
        <dbReference type="Proteomes" id="UP001223978"/>
    </source>
</evidence>
<comment type="caution">
    <text evidence="1">The sequence shown here is derived from an EMBL/GenBank/DDBJ whole genome shotgun (WGS) entry which is preliminary data.</text>
</comment>
<gene>
    <name evidence="1" type="ORF">QIS96_02400</name>
</gene>
<protein>
    <submittedName>
        <fullName evidence="1">Uncharacterized protein</fullName>
    </submittedName>
</protein>
<name>A0ABT6S3K3_9ACTN</name>
<reference evidence="1 2" key="1">
    <citation type="submission" date="2023-05" db="EMBL/GenBank/DDBJ databases">
        <title>Draft genome sequence of Streptomyces sp. B-S-A6 isolated from a cave soil in Thailand.</title>
        <authorList>
            <person name="Chamroensaksri N."/>
            <person name="Muangham S."/>
        </authorList>
    </citation>
    <scope>NUCLEOTIDE SEQUENCE [LARGE SCALE GENOMIC DNA]</scope>
    <source>
        <strain evidence="1 2">B-S-A6</strain>
    </source>
</reference>
<dbReference type="Pfam" id="PF17411">
    <property type="entry name" value="SmaI"/>
    <property type="match status" value="1"/>
</dbReference>
<dbReference type="InterPro" id="IPR049519">
    <property type="entry name" value="SmaI"/>
</dbReference>
<proteinExistence type="predicted"/>
<dbReference type="RefSeq" id="WP_282540631.1">
    <property type="nucleotide sequence ID" value="NZ_JASCIQ010000002.1"/>
</dbReference>
<dbReference type="EMBL" id="JASCIQ010000002">
    <property type="protein sequence ID" value="MDI3402678.1"/>
    <property type="molecule type" value="Genomic_DNA"/>
</dbReference>
<organism evidence="1 2">
    <name type="scientific">Streptomyces cavernicola</name>
    <dbReference type="NCBI Taxonomy" id="3043613"/>
    <lineage>
        <taxon>Bacteria</taxon>
        <taxon>Bacillati</taxon>
        <taxon>Actinomycetota</taxon>
        <taxon>Actinomycetes</taxon>
        <taxon>Kitasatosporales</taxon>
        <taxon>Streptomycetaceae</taxon>
        <taxon>Streptomyces</taxon>
    </lineage>
</organism>
<keyword evidence="2" id="KW-1185">Reference proteome</keyword>
<accession>A0ABT6S3K3</accession>
<sequence length="267" mass="30227">MNSDRERVTKEITSGLNHLSMRQLETVASMVKSLNIPVQFIPGSSADIVDEAFAEEMSNLLSLHHSNHEAPLNKKPFEYAMKRCLITQGHNEADLNPAPGESAYDVFGNGERWSLKTEAAKGLSATQIKIEKFSEARWVREATTADLCAAEVRQRLPRHMDGYDRILILRAETRPDRFVYTLEEVPKKVLLDCFTSATPEMFTKKNRGGKPGISFGSDFPHPTNGDKVFRMLLDSSVEKVRLWYQTKYCINHGSWVVLKPDSDDLPR</sequence>
<evidence type="ECO:0000313" key="1">
    <source>
        <dbReference type="EMBL" id="MDI3402678.1"/>
    </source>
</evidence>
<dbReference type="Proteomes" id="UP001223978">
    <property type="component" value="Unassembled WGS sequence"/>
</dbReference>